<evidence type="ECO:0000313" key="4">
    <source>
        <dbReference type="Proteomes" id="UP001162480"/>
    </source>
</evidence>
<dbReference type="EMBL" id="OX597815">
    <property type="protein sequence ID" value="CAI9718414.1"/>
    <property type="molecule type" value="Genomic_DNA"/>
</dbReference>
<accession>A0AA36EYX9</accession>
<dbReference type="CDD" id="cd06263">
    <property type="entry name" value="MAM"/>
    <property type="match status" value="1"/>
</dbReference>
<dbReference type="AlphaFoldDB" id="A0AA36EYX9"/>
<evidence type="ECO:0000313" key="3">
    <source>
        <dbReference type="EMBL" id="CAI9718414.1"/>
    </source>
</evidence>
<organism evidence="3 4">
    <name type="scientific">Octopus vulgaris</name>
    <name type="common">Common octopus</name>
    <dbReference type="NCBI Taxonomy" id="6645"/>
    <lineage>
        <taxon>Eukaryota</taxon>
        <taxon>Metazoa</taxon>
        <taxon>Spiralia</taxon>
        <taxon>Lophotrochozoa</taxon>
        <taxon>Mollusca</taxon>
        <taxon>Cephalopoda</taxon>
        <taxon>Coleoidea</taxon>
        <taxon>Octopodiformes</taxon>
        <taxon>Octopoda</taxon>
        <taxon>Incirrata</taxon>
        <taxon>Octopodidae</taxon>
        <taxon>Octopus</taxon>
    </lineage>
</organism>
<dbReference type="GO" id="GO:0016020">
    <property type="term" value="C:membrane"/>
    <property type="evidence" value="ECO:0007669"/>
    <property type="project" value="InterPro"/>
</dbReference>
<dbReference type="SUPFAM" id="SSF49899">
    <property type="entry name" value="Concanavalin A-like lectins/glucanases"/>
    <property type="match status" value="1"/>
</dbReference>
<dbReference type="Pfam" id="PF00629">
    <property type="entry name" value="MAM"/>
    <property type="match status" value="1"/>
</dbReference>
<dbReference type="InterPro" id="IPR051560">
    <property type="entry name" value="MAM_domain-containing"/>
</dbReference>
<dbReference type="Proteomes" id="UP001162480">
    <property type="component" value="Chromosome 2"/>
</dbReference>
<dbReference type="SMART" id="SM00137">
    <property type="entry name" value="MAM"/>
    <property type="match status" value="1"/>
</dbReference>
<name>A0AA36EYX9_OCTVU</name>
<proteinExistence type="predicted"/>
<gene>
    <name evidence="3" type="ORF">OCTVUL_1B017252</name>
</gene>
<keyword evidence="1" id="KW-0175">Coiled coil</keyword>
<keyword evidence="4" id="KW-1185">Reference proteome</keyword>
<dbReference type="InterPro" id="IPR013320">
    <property type="entry name" value="ConA-like_dom_sf"/>
</dbReference>
<feature type="domain" description="MAM" evidence="2">
    <location>
        <begin position="368"/>
        <end position="533"/>
    </location>
</feature>
<reference evidence="3" key="1">
    <citation type="submission" date="2023-08" db="EMBL/GenBank/DDBJ databases">
        <authorList>
            <person name="Alioto T."/>
            <person name="Alioto T."/>
            <person name="Gomez Garrido J."/>
        </authorList>
    </citation>
    <scope>NUCLEOTIDE SEQUENCE</scope>
</reference>
<evidence type="ECO:0000259" key="2">
    <source>
        <dbReference type="PROSITE" id="PS50060"/>
    </source>
</evidence>
<dbReference type="Gene3D" id="2.60.120.200">
    <property type="match status" value="1"/>
</dbReference>
<dbReference type="InterPro" id="IPR000998">
    <property type="entry name" value="MAM_dom"/>
</dbReference>
<dbReference type="PRINTS" id="PR00020">
    <property type="entry name" value="MAMDOMAIN"/>
</dbReference>
<protein>
    <submittedName>
        <fullName evidence="3">And LDL-receptor class A domain-containing 2</fullName>
    </submittedName>
</protein>
<dbReference type="PROSITE" id="PS50060">
    <property type="entry name" value="MAM_2"/>
    <property type="match status" value="1"/>
</dbReference>
<dbReference type="PANTHER" id="PTHR23282:SF146">
    <property type="entry name" value="RT07201P-RELATED"/>
    <property type="match status" value="1"/>
</dbReference>
<feature type="coiled-coil region" evidence="1">
    <location>
        <begin position="225"/>
        <end position="343"/>
    </location>
</feature>
<sequence>MNSEQCFRDLNTRSISTSKNTSHYSSLVCNRVKTCFSEEISRRAKTFRSIRISRNSFLLNLLVFFCLLKYTSGTECSFMDGKCTYNIRLAPPQSITDGPSGGGDQCKRYPPANFRQFSGTEESQNDYAEKMTHIVKDFDVIKDDHESRIRELENYIRKSLSRGGEPDVLKVATNIKSKIKQGSSESGGYGENGIPFDTTEGNLIKRLHDQFAAIRKLNRDKSQSLRVMNYKLNETRQKLADTQNNLLLTRDQLLQNEEALSRLQDDKYILQNQLKDRSERLDRAEKRADALEKKNKETDEKLLTLIRSENILKEEMYTAQYKLNETSQLLADARNQYRQLDVDFVRLISEISRREKELKLCYKAKTQTFCGFEDESICGFEQDNGTDFFDWSRSKGATPSTGTGPENDHTCESPNGHFMFIEASAKGRGHRAILKSPIYRAFNEQCVQFFYHMYGNHIGTLNVFTQTKMETDPRAVWRAYGNQGNVWIKARLSIPINLAKTGYQIVFEGSTETGYQGDIAIDDINIHDGPCPIDAQIKPVAVPDIDIVSLANNQTALKSIKKRRRKLLRHFRRRNGTRHVKVYGYSKDYEEEYYNKRIEIYEYF</sequence>
<evidence type="ECO:0000256" key="1">
    <source>
        <dbReference type="SAM" id="Coils"/>
    </source>
</evidence>
<dbReference type="PANTHER" id="PTHR23282">
    <property type="entry name" value="APICAL ENDOSOMAL GLYCOPROTEIN PRECURSOR"/>
    <property type="match status" value="1"/>
</dbReference>